<protein>
    <recommendedName>
        <fullName evidence="1">NADP-dependent oxidoreductase domain-containing protein</fullName>
    </recommendedName>
</protein>
<dbReference type="InterPro" id="IPR036812">
    <property type="entry name" value="NAD(P)_OxRdtase_dom_sf"/>
</dbReference>
<dbReference type="CDD" id="cd19099">
    <property type="entry name" value="AKR_unchar"/>
    <property type="match status" value="1"/>
</dbReference>
<gene>
    <name evidence="2" type="ORF">BDEG_25468</name>
</gene>
<dbReference type="PANTHER" id="PTHR42686">
    <property type="entry name" value="GH17980P-RELATED"/>
    <property type="match status" value="1"/>
</dbReference>
<reference evidence="2 3" key="1">
    <citation type="submission" date="2006-10" db="EMBL/GenBank/DDBJ databases">
        <title>The Genome Sequence of Batrachochytrium dendrobatidis JEL423.</title>
        <authorList>
            <consortium name="The Broad Institute Genome Sequencing Platform"/>
            <person name="Birren B."/>
            <person name="Lander E."/>
            <person name="Galagan J."/>
            <person name="Cuomo C."/>
            <person name="Devon K."/>
            <person name="Jaffe D."/>
            <person name="Butler J."/>
            <person name="Alvarez P."/>
            <person name="Gnerre S."/>
            <person name="Grabherr M."/>
            <person name="Kleber M."/>
            <person name="Mauceli E."/>
            <person name="Brockman W."/>
            <person name="Young S."/>
            <person name="LaButti K."/>
            <person name="Sykes S."/>
            <person name="DeCaprio D."/>
            <person name="Crawford M."/>
            <person name="Koehrsen M."/>
            <person name="Engels R."/>
            <person name="Montgomery P."/>
            <person name="Pearson M."/>
            <person name="Howarth C."/>
            <person name="Larson L."/>
            <person name="White J."/>
            <person name="O'Leary S."/>
            <person name="Kodira C."/>
            <person name="Zeng Q."/>
            <person name="Yandava C."/>
            <person name="Alvarado L."/>
            <person name="Longcore J."/>
            <person name="James T."/>
        </authorList>
    </citation>
    <scope>NUCLEOTIDE SEQUENCE [LARGE SCALE GENOMIC DNA]</scope>
    <source>
        <strain evidence="2 3">JEL423</strain>
    </source>
</reference>
<dbReference type="InterPro" id="IPR023210">
    <property type="entry name" value="NADP_OxRdtase_dom"/>
</dbReference>
<accession>A0A177WQ50</accession>
<feature type="domain" description="NADP-dependent oxidoreductase" evidence="1">
    <location>
        <begin position="97"/>
        <end position="291"/>
    </location>
</feature>
<dbReference type="GO" id="GO:0005829">
    <property type="term" value="C:cytosol"/>
    <property type="evidence" value="ECO:0007669"/>
    <property type="project" value="TreeGrafter"/>
</dbReference>
<dbReference type="InterPro" id="IPR020471">
    <property type="entry name" value="AKR"/>
</dbReference>
<dbReference type="OrthoDB" id="48988at2759"/>
<dbReference type="Pfam" id="PF00248">
    <property type="entry name" value="Aldo_ket_red"/>
    <property type="match status" value="1"/>
</dbReference>
<organism evidence="2 3">
    <name type="scientific">Batrachochytrium dendrobatidis (strain JEL423)</name>
    <dbReference type="NCBI Taxonomy" id="403673"/>
    <lineage>
        <taxon>Eukaryota</taxon>
        <taxon>Fungi</taxon>
        <taxon>Fungi incertae sedis</taxon>
        <taxon>Chytridiomycota</taxon>
        <taxon>Chytridiomycota incertae sedis</taxon>
        <taxon>Chytridiomycetes</taxon>
        <taxon>Rhizophydiales</taxon>
        <taxon>Rhizophydiales incertae sedis</taxon>
        <taxon>Batrachochytrium</taxon>
    </lineage>
</organism>
<dbReference type="PANTHER" id="PTHR42686:SF1">
    <property type="entry name" value="GH17980P-RELATED"/>
    <property type="match status" value="1"/>
</dbReference>
<dbReference type="GO" id="GO:0016491">
    <property type="term" value="F:oxidoreductase activity"/>
    <property type="evidence" value="ECO:0007669"/>
    <property type="project" value="InterPro"/>
</dbReference>
<reference evidence="2 3" key="2">
    <citation type="submission" date="2016-05" db="EMBL/GenBank/DDBJ databases">
        <title>Lineage-specific infection strategies underlie the spectrum of fungal disease in amphibians.</title>
        <authorList>
            <person name="Cuomo C.A."/>
            <person name="Farrer R.A."/>
            <person name="James T."/>
            <person name="Longcore J."/>
            <person name="Birren B."/>
        </authorList>
    </citation>
    <scope>NUCLEOTIDE SEQUENCE [LARGE SCALE GENOMIC DNA]</scope>
    <source>
        <strain evidence="2 3">JEL423</strain>
    </source>
</reference>
<name>A0A177WQ50_BATDL</name>
<dbReference type="STRING" id="403673.A0A177WQ50"/>
<evidence type="ECO:0000313" key="2">
    <source>
        <dbReference type="EMBL" id="OAJ41946.1"/>
    </source>
</evidence>
<evidence type="ECO:0000259" key="1">
    <source>
        <dbReference type="Pfam" id="PF00248"/>
    </source>
</evidence>
<dbReference type="AlphaFoldDB" id="A0A177WQ50"/>
<proteinExistence type="predicted"/>
<dbReference type="SUPFAM" id="SSF51430">
    <property type="entry name" value="NAD(P)-linked oxidoreductase"/>
    <property type="match status" value="1"/>
</dbReference>
<sequence length="544" mass="60417">MISRLNAEWIAGSMSMSRTKYAKCSPSALYRSTARYNQAFIRKSMLSTVSTESDSATPETTQKLIQKFPSMLYTTVPKTGLTVSRVGFGGYRIRPEFTPHKQALLTAFQSGVNLVDTSSHFGGGLSELLIGDAIQEAIASNEISRDQIVVVSKAGFVHGHPNPFPDQISTGSNGIPHCISPEFLEAELTGSLDRLGLSKIDTFLINSPERMLMSTDKKITKQHLYDMIYRAMEYLDKQVKLGRIGSFGIASNSAHNPGSPYHFSIENILLSDWATHFSTVQTPFNLYERDAMADGLEGTPSLFQVCRERKLFLMTQRPFYSICKGLVRLLVTRSNIRSEDEPAVTNALSKHFEVATHLELELAEHLGVTQEETELLSKFVWAQAMAENLATLTDNEFAAERYFSTEVQPALEKSLDALAVYTEAHATSQGQDILGKWAQSYSNAIQQVMKTVLTMTRIRAFQANIELNDLLYTLAPKALEKNDVLATNMLRINVSALSYLAPASSMIVGMRLPEYVTSVVDAAKREIIDEDSLESIFDNPAMQQ</sequence>
<dbReference type="VEuPathDB" id="FungiDB:BDEG_25468"/>
<dbReference type="Gene3D" id="3.20.20.100">
    <property type="entry name" value="NADP-dependent oxidoreductase domain"/>
    <property type="match status" value="1"/>
</dbReference>
<dbReference type="EMBL" id="DS022306">
    <property type="protein sequence ID" value="OAJ41946.1"/>
    <property type="molecule type" value="Genomic_DNA"/>
</dbReference>
<dbReference type="Proteomes" id="UP000077115">
    <property type="component" value="Unassembled WGS sequence"/>
</dbReference>
<evidence type="ECO:0000313" key="3">
    <source>
        <dbReference type="Proteomes" id="UP000077115"/>
    </source>
</evidence>